<dbReference type="PROSITE" id="PS51257">
    <property type="entry name" value="PROKAR_LIPOPROTEIN"/>
    <property type="match status" value="1"/>
</dbReference>
<dbReference type="AlphaFoldDB" id="A0AA96G9A7"/>
<accession>A0AA96G9A7</accession>
<dbReference type="EMBL" id="CP116967">
    <property type="protein sequence ID" value="WNM57533.1"/>
    <property type="molecule type" value="Genomic_DNA"/>
</dbReference>
<organism evidence="1 2">
    <name type="scientific">Candidatus Nitrospira allomarina</name>
    <dbReference type="NCBI Taxonomy" id="3020900"/>
    <lineage>
        <taxon>Bacteria</taxon>
        <taxon>Pseudomonadati</taxon>
        <taxon>Nitrospirota</taxon>
        <taxon>Nitrospiria</taxon>
        <taxon>Nitrospirales</taxon>
        <taxon>Nitrospiraceae</taxon>
        <taxon>Nitrospira</taxon>
    </lineage>
</organism>
<dbReference type="KEGG" id="nall:PP769_16410"/>
<proteinExistence type="predicted"/>
<dbReference type="Proteomes" id="UP001302719">
    <property type="component" value="Chromosome"/>
</dbReference>
<dbReference type="RefSeq" id="WP_312642110.1">
    <property type="nucleotide sequence ID" value="NZ_CP116967.1"/>
</dbReference>
<evidence type="ECO:0000313" key="2">
    <source>
        <dbReference type="Proteomes" id="UP001302719"/>
    </source>
</evidence>
<name>A0AA96G9A7_9BACT</name>
<evidence type="ECO:0000313" key="1">
    <source>
        <dbReference type="EMBL" id="WNM57533.1"/>
    </source>
</evidence>
<gene>
    <name evidence="1" type="ORF">PP769_16410</name>
</gene>
<dbReference type="InterPro" id="IPR025522">
    <property type="entry name" value="DUF4410"/>
</dbReference>
<protein>
    <submittedName>
        <fullName evidence="1">DUF4410 domain-containing protein</fullName>
    </submittedName>
</protein>
<dbReference type="Pfam" id="PF14366">
    <property type="entry name" value="DUF4410"/>
    <property type="match status" value="1"/>
</dbReference>
<sequence length="237" mass="25171">MQSIARLVVSGLFVILAVGCASTKVTDRHRLVGTEKIAKPDRIYVYAFAPSHEDIPSWSTAAEKYAKPSKPLTAEELEVGRKLGALVARELVTEINEMGVLALEGDEQILPQLNDLMIIGYFEGVEEGSTVKRLGLGFGSGAVELRTVVEGYQMTNTGPRLLGTGKLDSGGGKMPGLIAPIAVLAATANPIGLIVMGTAKVEGELTGRTKIEGAAKRTAEAIGKELQIRFKEKGLIK</sequence>
<keyword evidence="2" id="KW-1185">Reference proteome</keyword>
<reference evidence="1 2" key="1">
    <citation type="submission" date="2023-01" db="EMBL/GenBank/DDBJ databases">
        <title>Cultivation and genomic characterization of new, ubiquitous marine nitrite-oxidizing bacteria from the Nitrospirales.</title>
        <authorList>
            <person name="Mueller A.J."/>
            <person name="Daebeler A."/>
            <person name="Herbold C.W."/>
            <person name="Kirkegaard R.H."/>
            <person name="Daims H."/>
        </authorList>
    </citation>
    <scope>NUCLEOTIDE SEQUENCE [LARGE SCALE GENOMIC DNA]</scope>
    <source>
        <strain evidence="1 2">VA</strain>
    </source>
</reference>